<reference evidence="1" key="1">
    <citation type="journal article" date="2014" name="Front. Microbiol.">
        <title>High frequency of phylogenetically diverse reductive dehalogenase-homologous genes in deep subseafloor sedimentary metagenomes.</title>
        <authorList>
            <person name="Kawai M."/>
            <person name="Futagami T."/>
            <person name="Toyoda A."/>
            <person name="Takaki Y."/>
            <person name="Nishi S."/>
            <person name="Hori S."/>
            <person name="Arai W."/>
            <person name="Tsubouchi T."/>
            <person name="Morono Y."/>
            <person name="Uchiyama I."/>
            <person name="Ito T."/>
            <person name="Fujiyama A."/>
            <person name="Inagaki F."/>
            <person name="Takami H."/>
        </authorList>
    </citation>
    <scope>NUCLEOTIDE SEQUENCE</scope>
    <source>
        <strain evidence="1">Expedition CK06-06</strain>
    </source>
</reference>
<evidence type="ECO:0000313" key="1">
    <source>
        <dbReference type="EMBL" id="GAH09068.1"/>
    </source>
</evidence>
<protein>
    <submittedName>
        <fullName evidence="1">Uncharacterized protein</fullName>
    </submittedName>
</protein>
<accession>X1EK97</accession>
<dbReference type="AlphaFoldDB" id="X1EK97"/>
<dbReference type="EMBL" id="BART01036250">
    <property type="protein sequence ID" value="GAH09068.1"/>
    <property type="molecule type" value="Genomic_DNA"/>
</dbReference>
<comment type="caution">
    <text evidence="1">The sequence shown here is derived from an EMBL/GenBank/DDBJ whole genome shotgun (WGS) entry which is preliminary data.</text>
</comment>
<name>X1EK97_9ZZZZ</name>
<sequence>MASTRKIKIKVEKPAANAITFSEKNRIIIKKTAIIKR</sequence>
<gene>
    <name evidence="1" type="ORF">S01H4_61217</name>
</gene>
<feature type="non-terminal residue" evidence="1">
    <location>
        <position position="37"/>
    </location>
</feature>
<organism evidence="1">
    <name type="scientific">marine sediment metagenome</name>
    <dbReference type="NCBI Taxonomy" id="412755"/>
    <lineage>
        <taxon>unclassified sequences</taxon>
        <taxon>metagenomes</taxon>
        <taxon>ecological metagenomes</taxon>
    </lineage>
</organism>
<proteinExistence type="predicted"/>